<evidence type="ECO:0000313" key="3">
    <source>
        <dbReference type="EMBL" id="KRN09052.1"/>
    </source>
</evidence>
<name>J0US77_9LACO</name>
<dbReference type="OrthoDB" id="9811471at2"/>
<proteinExistence type="inferred from homology"/>
<dbReference type="InterPro" id="IPR023631">
    <property type="entry name" value="Amidase_dom"/>
</dbReference>
<keyword evidence="4" id="KW-1185">Reference proteome</keyword>
<dbReference type="Proteomes" id="UP000050898">
    <property type="component" value="Unassembled WGS sequence"/>
</dbReference>
<dbReference type="PANTHER" id="PTHR11895:SF7">
    <property type="entry name" value="GLUTAMYL-TRNA(GLN) AMIDOTRANSFERASE SUBUNIT A, MITOCHONDRIAL"/>
    <property type="match status" value="1"/>
</dbReference>
<dbReference type="AlphaFoldDB" id="J0US77"/>
<protein>
    <submittedName>
        <fullName evidence="3">Amidase</fullName>
    </submittedName>
</protein>
<dbReference type="PATRIC" id="fig|1046596.6.peg.1508"/>
<dbReference type="InterPro" id="IPR020556">
    <property type="entry name" value="Amidase_CS"/>
</dbReference>
<dbReference type="PROSITE" id="PS00571">
    <property type="entry name" value="AMIDASES"/>
    <property type="match status" value="1"/>
</dbReference>
<feature type="domain" description="Amidase" evidence="2">
    <location>
        <begin position="29"/>
        <end position="476"/>
    </location>
</feature>
<sequence>MSDDEQKLLLKPALELAELIRKKKISSSELIEISLAKIANDNSQLNAVISTRKAAALKEAGQLEDKGQPFFGVPLLLKGLGQSLKGESETFGNRMFKENKAQMTNNYVKALQHEGFIIIGQTNFPEFGLKNITDSKINGLTCNPWNINYQAGGSSGGAGAAVADGMLPIAAGNDGGGSIRIPASWSGTIGLKPTRGRIPVGPNDWRSWQGASINFALTRSVDDTAALLDSLQTIQPAGVFQVPLNTYGFLNGLKLKPDKIKIGYTTKSPVGTPVDREAISAVENAVSFLNDQGFNTEEIELPTDGVRLMQAYYTMNEGEMAATFNAIQQSTKRELTVDDMEPLTWALYQTGKNVSAAEYSKALYSWDNAAYQMALLHEKYSVILTPATASAAPRIDDPLVSDEDLLKMKQIKELSPRDQKQLIWDQWLPALTRSPFTQQANLTGNPAISLPTHVTAGGLPLGIQFETGKGQEQLLLQIAKLFESNKKFKFLHPTNFKNRN</sequence>
<dbReference type="RefSeq" id="WP_003689242.1">
    <property type="nucleotide sequence ID" value="NZ_AKKT01000094.1"/>
</dbReference>
<dbReference type="GeneID" id="98315434"/>
<dbReference type="SUPFAM" id="SSF75304">
    <property type="entry name" value="Amidase signature (AS) enzymes"/>
    <property type="match status" value="1"/>
</dbReference>
<reference evidence="3 4" key="1">
    <citation type="journal article" date="2015" name="Genome Announc.">
        <title>Expanding the biotechnology potential of lactobacilli through comparative genomics of 213 strains and associated genera.</title>
        <authorList>
            <person name="Sun Z."/>
            <person name="Harris H.M."/>
            <person name="McCann A."/>
            <person name="Guo C."/>
            <person name="Argimon S."/>
            <person name="Zhang W."/>
            <person name="Yang X."/>
            <person name="Jeffery I.B."/>
            <person name="Cooney J.C."/>
            <person name="Kagawa T.F."/>
            <person name="Liu W."/>
            <person name="Song Y."/>
            <person name="Salvetti E."/>
            <person name="Wrobel A."/>
            <person name="Rasinkangas P."/>
            <person name="Parkhill J."/>
            <person name="Rea M.C."/>
            <person name="O'Sullivan O."/>
            <person name="Ritari J."/>
            <person name="Douillard F.P."/>
            <person name="Paul Ross R."/>
            <person name="Yang R."/>
            <person name="Briner A.E."/>
            <person name="Felis G.E."/>
            <person name="de Vos W.M."/>
            <person name="Barrangou R."/>
            <person name="Klaenhammer T.R."/>
            <person name="Caufield P.W."/>
            <person name="Cui Y."/>
            <person name="Zhang H."/>
            <person name="O'Toole P.W."/>
        </authorList>
    </citation>
    <scope>NUCLEOTIDE SEQUENCE [LARGE SCALE GENOMIC DNA]</scope>
    <source>
        <strain evidence="3 4">DSM 20444</strain>
    </source>
</reference>
<dbReference type="Pfam" id="PF01425">
    <property type="entry name" value="Amidase"/>
    <property type="match status" value="1"/>
</dbReference>
<comment type="similarity">
    <text evidence="1">Belongs to the amidase family.</text>
</comment>
<organism evidence="3 4">
    <name type="scientific">Liquorilactobacillus mali KCTC 3596 = DSM 20444</name>
    <dbReference type="NCBI Taxonomy" id="1046596"/>
    <lineage>
        <taxon>Bacteria</taxon>
        <taxon>Bacillati</taxon>
        <taxon>Bacillota</taxon>
        <taxon>Bacilli</taxon>
        <taxon>Lactobacillales</taxon>
        <taxon>Lactobacillaceae</taxon>
        <taxon>Liquorilactobacillus</taxon>
    </lineage>
</organism>
<dbReference type="Gene3D" id="3.90.1300.10">
    <property type="entry name" value="Amidase signature (AS) domain"/>
    <property type="match status" value="1"/>
</dbReference>
<evidence type="ECO:0000259" key="2">
    <source>
        <dbReference type="Pfam" id="PF01425"/>
    </source>
</evidence>
<evidence type="ECO:0000313" key="4">
    <source>
        <dbReference type="Proteomes" id="UP000050898"/>
    </source>
</evidence>
<dbReference type="NCBIfam" id="NF005099">
    <property type="entry name" value="PRK06529.1"/>
    <property type="match status" value="1"/>
</dbReference>
<dbReference type="InterPro" id="IPR000120">
    <property type="entry name" value="Amidase"/>
</dbReference>
<evidence type="ECO:0000256" key="1">
    <source>
        <dbReference type="ARBA" id="ARBA00009199"/>
    </source>
</evidence>
<dbReference type="PANTHER" id="PTHR11895">
    <property type="entry name" value="TRANSAMIDASE"/>
    <property type="match status" value="1"/>
</dbReference>
<dbReference type="EMBL" id="AYYH01000035">
    <property type="protein sequence ID" value="KRN09052.1"/>
    <property type="molecule type" value="Genomic_DNA"/>
</dbReference>
<dbReference type="InterPro" id="IPR036928">
    <property type="entry name" value="AS_sf"/>
</dbReference>
<dbReference type="GO" id="GO:0003824">
    <property type="term" value="F:catalytic activity"/>
    <property type="evidence" value="ECO:0007669"/>
    <property type="project" value="InterPro"/>
</dbReference>
<gene>
    <name evidence="3" type="ORF">FD00_GL001426</name>
</gene>
<accession>J0US77</accession>
<comment type="caution">
    <text evidence="3">The sequence shown here is derived from an EMBL/GenBank/DDBJ whole genome shotgun (WGS) entry which is preliminary data.</text>
</comment>